<dbReference type="EMBL" id="JBHSRS010000005">
    <property type="protein sequence ID" value="MFC6280075.1"/>
    <property type="molecule type" value="Genomic_DNA"/>
</dbReference>
<gene>
    <name evidence="1" type="ORF">ACFQND_02380</name>
</gene>
<protein>
    <submittedName>
        <fullName evidence="1">Aspartate/glutamate racemase family protein</fullName>
    </submittedName>
</protein>
<organism evidence="1 2">
    <name type="scientific">Polaromonas aquatica</name>
    <dbReference type="NCBI Taxonomy" id="332657"/>
    <lineage>
        <taxon>Bacteria</taxon>
        <taxon>Pseudomonadati</taxon>
        <taxon>Pseudomonadota</taxon>
        <taxon>Betaproteobacteria</taxon>
        <taxon>Burkholderiales</taxon>
        <taxon>Comamonadaceae</taxon>
        <taxon>Polaromonas</taxon>
    </lineage>
</organism>
<dbReference type="RefSeq" id="WP_371434404.1">
    <property type="nucleotide sequence ID" value="NZ_JBHSRS010000005.1"/>
</dbReference>
<accession>A0ABW1TS07</accession>
<proteinExistence type="predicted"/>
<sequence>MTLTAPIAPGEPTQGPAASHAGFLGVVMLDTRFPRLPGDIGHPDAFGVPTSLRVVKGAWPDKVVQSGAGLRAGRVVPAFVFVVRAMERDGAKAITTSCGFLVLLQKELQSAVKVPVVTSSLLQLPGLLVSQPRVGVLTISSGKLGVEHLRAAGVPRERLKDVVVQGVDAAGEFATAILGNRETMDTEKAGAEVVAAAVALKKREPALSDVVLECTNMPPYRQAIEAATGLKTWALTDDDRLLRPWRGN</sequence>
<evidence type="ECO:0000313" key="1">
    <source>
        <dbReference type="EMBL" id="MFC6280075.1"/>
    </source>
</evidence>
<name>A0ABW1TS07_9BURK</name>
<dbReference type="NCBIfam" id="NF005679">
    <property type="entry name" value="PRK07475.1"/>
    <property type="match status" value="1"/>
</dbReference>
<dbReference type="Proteomes" id="UP001596270">
    <property type="component" value="Unassembled WGS sequence"/>
</dbReference>
<comment type="caution">
    <text evidence="1">The sequence shown here is derived from an EMBL/GenBank/DDBJ whole genome shotgun (WGS) entry which is preliminary data.</text>
</comment>
<reference evidence="2" key="1">
    <citation type="journal article" date="2019" name="Int. J. Syst. Evol. Microbiol.">
        <title>The Global Catalogue of Microorganisms (GCM) 10K type strain sequencing project: providing services to taxonomists for standard genome sequencing and annotation.</title>
        <authorList>
            <consortium name="The Broad Institute Genomics Platform"/>
            <consortium name="The Broad Institute Genome Sequencing Center for Infectious Disease"/>
            <person name="Wu L."/>
            <person name="Ma J."/>
        </authorList>
    </citation>
    <scope>NUCLEOTIDE SEQUENCE [LARGE SCALE GENOMIC DNA]</scope>
    <source>
        <strain evidence="2">CCUG 39402</strain>
    </source>
</reference>
<keyword evidence="2" id="KW-1185">Reference proteome</keyword>
<evidence type="ECO:0000313" key="2">
    <source>
        <dbReference type="Proteomes" id="UP001596270"/>
    </source>
</evidence>